<accession>A0A8X7BWG4</accession>
<dbReference type="AlphaFoldDB" id="A0A8X7BWG4"/>
<organism evidence="1 2">
    <name type="scientific">Trichonephila inaurata madagascariensis</name>
    <dbReference type="NCBI Taxonomy" id="2747483"/>
    <lineage>
        <taxon>Eukaryota</taxon>
        <taxon>Metazoa</taxon>
        <taxon>Ecdysozoa</taxon>
        <taxon>Arthropoda</taxon>
        <taxon>Chelicerata</taxon>
        <taxon>Arachnida</taxon>
        <taxon>Araneae</taxon>
        <taxon>Araneomorphae</taxon>
        <taxon>Entelegynae</taxon>
        <taxon>Araneoidea</taxon>
        <taxon>Nephilidae</taxon>
        <taxon>Trichonephila</taxon>
        <taxon>Trichonephila inaurata</taxon>
    </lineage>
</organism>
<sequence length="100" mass="11228">MKNAAGRIKLDLSKLDESKLIALESLGRTKEKFAEFLEPLVESCLPETVLLAWERSRSVEDTSPQASARSLDKLLCFLQNAKCKVRRLLSSPVPGWELRA</sequence>
<dbReference type="OrthoDB" id="6454248at2759"/>
<dbReference type="EMBL" id="BMAV01004944">
    <property type="protein sequence ID" value="GFY45633.1"/>
    <property type="molecule type" value="Genomic_DNA"/>
</dbReference>
<gene>
    <name evidence="1" type="primary">X975_08509</name>
    <name evidence="1" type="ORF">TNIN_389661</name>
</gene>
<proteinExistence type="predicted"/>
<reference evidence="1" key="1">
    <citation type="submission" date="2020-08" db="EMBL/GenBank/DDBJ databases">
        <title>Multicomponent nature underlies the extraordinary mechanical properties of spider dragline silk.</title>
        <authorList>
            <person name="Kono N."/>
            <person name="Nakamura H."/>
            <person name="Mori M."/>
            <person name="Yoshida Y."/>
            <person name="Ohtoshi R."/>
            <person name="Malay A.D."/>
            <person name="Moran D.A.P."/>
            <person name="Tomita M."/>
            <person name="Numata K."/>
            <person name="Arakawa K."/>
        </authorList>
    </citation>
    <scope>NUCLEOTIDE SEQUENCE</scope>
</reference>
<comment type="caution">
    <text evidence="1">The sequence shown here is derived from an EMBL/GenBank/DDBJ whole genome shotgun (WGS) entry which is preliminary data.</text>
</comment>
<dbReference type="Proteomes" id="UP000886998">
    <property type="component" value="Unassembled WGS sequence"/>
</dbReference>
<evidence type="ECO:0000313" key="1">
    <source>
        <dbReference type="EMBL" id="GFY45633.1"/>
    </source>
</evidence>
<evidence type="ECO:0000313" key="2">
    <source>
        <dbReference type="Proteomes" id="UP000886998"/>
    </source>
</evidence>
<name>A0A8X7BWG4_9ARAC</name>
<protein>
    <submittedName>
        <fullName evidence="1">Integrase catalytic domain-containing protein</fullName>
    </submittedName>
</protein>
<keyword evidence="2" id="KW-1185">Reference proteome</keyword>